<comment type="caution">
    <text evidence="10">The sequence shown here is derived from an EMBL/GenBank/DDBJ whole genome shotgun (WGS) entry which is preliminary data.</text>
</comment>
<dbReference type="SUPFAM" id="SSF53098">
    <property type="entry name" value="Ribonuclease H-like"/>
    <property type="match status" value="1"/>
</dbReference>
<dbReference type="InterPro" id="IPR044917">
    <property type="entry name" value="PRIMPOL"/>
</dbReference>
<evidence type="ECO:0000256" key="8">
    <source>
        <dbReference type="SAM" id="MobiDB-lite"/>
    </source>
</evidence>
<dbReference type="GO" id="GO:0005634">
    <property type="term" value="C:nucleus"/>
    <property type="evidence" value="ECO:0007669"/>
    <property type="project" value="TreeGrafter"/>
</dbReference>
<dbReference type="Proteomes" id="UP000663870">
    <property type="component" value="Unassembled WGS sequence"/>
</dbReference>
<dbReference type="EMBL" id="CAJNOL010000478">
    <property type="protein sequence ID" value="CAF1083187.1"/>
    <property type="molecule type" value="Genomic_DNA"/>
</dbReference>
<evidence type="ECO:0000313" key="10">
    <source>
        <dbReference type="EMBL" id="CAF1083187.1"/>
    </source>
</evidence>
<evidence type="ECO:0000256" key="1">
    <source>
        <dbReference type="ARBA" id="ARBA00009762"/>
    </source>
</evidence>
<feature type="domain" description="Integrase catalytic" evidence="9">
    <location>
        <begin position="15"/>
        <end position="181"/>
    </location>
</feature>
<feature type="region of interest" description="Disordered" evidence="8">
    <location>
        <begin position="422"/>
        <end position="442"/>
    </location>
</feature>
<evidence type="ECO:0000256" key="3">
    <source>
        <dbReference type="ARBA" id="ARBA00022932"/>
    </source>
</evidence>
<keyword evidence="3" id="KW-0548">Nucleotidyltransferase</keyword>
<evidence type="ECO:0000256" key="5">
    <source>
        <dbReference type="ARBA" id="ARBA00044677"/>
    </source>
</evidence>
<dbReference type="EC" id="2.7.7.7" evidence="2"/>
<keyword evidence="3" id="KW-0239">DNA-directed DNA polymerase</keyword>
<dbReference type="InterPro" id="IPR012340">
    <property type="entry name" value="NA-bd_OB-fold"/>
</dbReference>
<dbReference type="GO" id="GO:0031297">
    <property type="term" value="P:replication fork processing"/>
    <property type="evidence" value="ECO:0007669"/>
    <property type="project" value="TreeGrafter"/>
</dbReference>
<dbReference type="GO" id="GO:0003676">
    <property type="term" value="F:nucleic acid binding"/>
    <property type="evidence" value="ECO:0007669"/>
    <property type="project" value="InterPro"/>
</dbReference>
<dbReference type="InterPro" id="IPR001584">
    <property type="entry name" value="Integrase_cat-core"/>
</dbReference>
<comment type="similarity">
    <text evidence="1">Belongs to the eukaryotic-type primase small subunit family.</text>
</comment>
<evidence type="ECO:0000256" key="4">
    <source>
        <dbReference type="ARBA" id="ARBA00026139"/>
    </source>
</evidence>
<evidence type="ECO:0000313" key="11">
    <source>
        <dbReference type="Proteomes" id="UP000663870"/>
    </source>
</evidence>
<evidence type="ECO:0000256" key="7">
    <source>
        <dbReference type="ARBA" id="ARBA00047303"/>
    </source>
</evidence>
<dbReference type="Gene3D" id="3.30.420.10">
    <property type="entry name" value="Ribonuclease H-like superfamily/Ribonuclease H"/>
    <property type="match status" value="1"/>
</dbReference>
<dbReference type="InterPro" id="IPR036397">
    <property type="entry name" value="RNaseH_sf"/>
</dbReference>
<proteinExistence type="inferred from homology"/>
<comment type="catalytic activity">
    <reaction evidence="5">
        <text>ssDNA + n NTP = ssDNA/pppN(pN)n-1 hybrid + (n-1) diphosphate.</text>
        <dbReference type="EC" id="2.7.7.102"/>
    </reaction>
</comment>
<dbReference type="GO" id="GO:0003887">
    <property type="term" value="F:DNA-directed DNA polymerase activity"/>
    <property type="evidence" value="ECO:0007669"/>
    <property type="project" value="UniProtKB-KW"/>
</dbReference>
<comment type="catalytic activity">
    <reaction evidence="7">
        <text>DNA(n) + a 2'-deoxyribonucleoside 5'-triphosphate = DNA(n+1) + diphosphate</text>
        <dbReference type="Rhea" id="RHEA:22508"/>
        <dbReference type="Rhea" id="RHEA-COMP:17339"/>
        <dbReference type="Rhea" id="RHEA-COMP:17340"/>
        <dbReference type="ChEBI" id="CHEBI:33019"/>
        <dbReference type="ChEBI" id="CHEBI:61560"/>
        <dbReference type="ChEBI" id="CHEBI:173112"/>
        <dbReference type="EC" id="2.7.7.7"/>
    </reaction>
    <physiologicalReaction direction="left-to-right" evidence="7">
        <dbReference type="Rhea" id="RHEA:22509"/>
    </physiologicalReaction>
</comment>
<evidence type="ECO:0000256" key="2">
    <source>
        <dbReference type="ARBA" id="ARBA00012417"/>
    </source>
</evidence>
<dbReference type="PANTHER" id="PTHR31399:SF0">
    <property type="entry name" value="DNA-DIRECTED PRIMASE_POLYMERASE PROTEIN"/>
    <property type="match status" value="1"/>
</dbReference>
<dbReference type="SUPFAM" id="SSF50249">
    <property type="entry name" value="Nucleic acid-binding proteins"/>
    <property type="match status" value="2"/>
</dbReference>
<dbReference type="EC" id="2.7.7.102" evidence="6"/>
<accession>A0A814MQU2</accession>
<feature type="compositionally biased region" description="Acidic residues" evidence="8">
    <location>
        <begin position="427"/>
        <end position="439"/>
    </location>
</feature>
<evidence type="ECO:0000259" key="9">
    <source>
        <dbReference type="PROSITE" id="PS50994"/>
    </source>
</evidence>
<dbReference type="InterPro" id="IPR012337">
    <property type="entry name" value="RNaseH-like_sf"/>
</dbReference>
<dbReference type="GO" id="GO:0009411">
    <property type="term" value="P:response to UV"/>
    <property type="evidence" value="ECO:0007669"/>
    <property type="project" value="TreeGrafter"/>
</dbReference>
<evidence type="ECO:0000256" key="6">
    <source>
        <dbReference type="ARBA" id="ARBA00044768"/>
    </source>
</evidence>
<dbReference type="PROSITE" id="PS50994">
    <property type="entry name" value="INTEGRASE"/>
    <property type="match status" value="1"/>
</dbReference>
<dbReference type="GO" id="GO:0042276">
    <property type="term" value="P:error-prone translesion synthesis"/>
    <property type="evidence" value="ECO:0007669"/>
    <property type="project" value="InterPro"/>
</dbReference>
<name>A0A814MQU2_9BILA</name>
<dbReference type="Gene3D" id="2.40.50.140">
    <property type="entry name" value="Nucleic acid-binding proteins"/>
    <property type="match status" value="2"/>
</dbReference>
<organism evidence="10 11">
    <name type="scientific">Rotaria sordida</name>
    <dbReference type="NCBI Taxonomy" id="392033"/>
    <lineage>
        <taxon>Eukaryota</taxon>
        <taxon>Metazoa</taxon>
        <taxon>Spiralia</taxon>
        <taxon>Gnathifera</taxon>
        <taxon>Rotifera</taxon>
        <taxon>Eurotatoria</taxon>
        <taxon>Bdelloidea</taxon>
        <taxon>Philodinida</taxon>
        <taxon>Philodinidae</taxon>
        <taxon>Rotaria</taxon>
    </lineage>
</organism>
<dbReference type="GO" id="GO:0006264">
    <property type="term" value="P:mitochondrial DNA replication"/>
    <property type="evidence" value="ECO:0007669"/>
    <property type="project" value="TreeGrafter"/>
</dbReference>
<dbReference type="GO" id="GO:0005759">
    <property type="term" value="C:mitochondrial matrix"/>
    <property type="evidence" value="ECO:0007669"/>
    <property type="project" value="TreeGrafter"/>
</dbReference>
<sequence length="1041" mass="120086">MCDVCQVRRSFHKQPAGKPIVSLGFLTRLQVDLMDMRSTVYDGFCFIMHCKDHFTKFSWLFPLKSKEASGVAFHLKNIFYTFGPPRILQSDNGKEFVANVILNLKNDWPELLIINGRARHPQSQGLVERANAVVQQMLGKWLDVNKTSDWPSGLGPVMLSINNCTSQSTKKTPYEMVFGQPCRIDHEFWLELHKESSTNDSIVNEEDLPGSFLQKLNTVTTSVSTNINDQSQISDETSTCISSIDSHMILPVKELTETSHKRIRDEAEKNYIHTVERQLKIYERALKKQKSFEINDIIGLKIADVDRSNTAPSILPCKIIEIIKKDDPINVFYKLATQDGIISELFSSSEFMDLTQTVSSDLRKTDITQLANITFIQACQIFTKFKTNRPCKYTQINMDDEISHTLEQIVDGISVTTTDNSLHNTVEEEDDHNDKEEDTNISQTAIPTTVEPTLININDINTNITFLWKILAFVTCIYSKRIFTNGHGTGEISNWDLTDQSGSITLVAFNLNSHIMADKLKKNQAYEFTNLTIKSAVDIYKTLPHPFQLTCTNGTRVREIDSPFVLEQNTYNFTPLNQINSLPLNSIIDVEVRVLRDFGISTGTKNETIWSRRDIHVDQDGSHIGMTLWNEQARLVKKTMINHRIKFKNVKISWFDGIVYINCNPDTDDCRIGPICCLKILHLLLNFDEKFNYNQNINIDFIFQKFLVLEASTSQKISYHFIHINENILFDNNQTFGLFFKVTIHFFLWMIIKHKCISFHITQSLEKCTIPSLIDLLGKYVNLLRTSCRECYIYSKFLTVAEVAYLLVLNKENQYTLAIDLGVYSKNQQFRLFDCVKKQKGNALIQSLSLTSAQSVKYSYNEILKNSLLTYHEKTNVFILSEKDNQFVYEELDIVDKSIFQTCELININKLNHHIKNFYPSSTNYTNRSNRDRSNFSSSITRPTKTDLLDTTIEKFKSFVEKLITSDPSHLGYIRSYVHGNRNSDVIFFNIGGEYRFCPFINRHHKRNTTAIFIDINNRTFTIRCKDPDCKHTNLFWHKIE</sequence>
<protein>
    <recommendedName>
        <fullName evidence="4">DNA-directed primase/polymerase protein</fullName>
        <ecNumber evidence="6">2.7.7.102</ecNumber>
        <ecNumber evidence="2">2.7.7.7</ecNumber>
    </recommendedName>
</protein>
<reference evidence="10" key="1">
    <citation type="submission" date="2021-02" db="EMBL/GenBank/DDBJ databases">
        <authorList>
            <person name="Nowell W R."/>
        </authorList>
    </citation>
    <scope>NUCLEOTIDE SEQUENCE</scope>
</reference>
<dbReference type="PANTHER" id="PTHR31399">
    <property type="entry name" value="DNA-DIRECTED PRIMASE / POLYMERASE PROTEIN"/>
    <property type="match status" value="1"/>
</dbReference>
<gene>
    <name evidence="10" type="ORF">JXQ802_LOCUS18292</name>
</gene>
<dbReference type="GO" id="GO:0015074">
    <property type="term" value="P:DNA integration"/>
    <property type="evidence" value="ECO:0007669"/>
    <property type="project" value="InterPro"/>
</dbReference>
<dbReference type="GO" id="GO:0003682">
    <property type="term" value="F:chromatin binding"/>
    <property type="evidence" value="ECO:0007669"/>
    <property type="project" value="TreeGrafter"/>
</dbReference>
<keyword evidence="11" id="KW-1185">Reference proteome</keyword>
<dbReference type="AlphaFoldDB" id="A0A814MQU2"/>
<keyword evidence="3" id="KW-0808">Transferase</keyword>